<feature type="transmembrane region" description="Helical" evidence="12">
    <location>
        <begin position="185"/>
        <end position="204"/>
    </location>
</feature>
<evidence type="ECO:0000256" key="3">
    <source>
        <dbReference type="ARBA" id="ARBA00022692"/>
    </source>
</evidence>
<dbReference type="GO" id="GO:0005886">
    <property type="term" value="C:plasma membrane"/>
    <property type="evidence" value="ECO:0007669"/>
    <property type="project" value="UniProtKB-SubCell"/>
</dbReference>
<evidence type="ECO:0000256" key="2">
    <source>
        <dbReference type="ARBA" id="ARBA00004141"/>
    </source>
</evidence>
<feature type="binding site" description="axial binding residue" evidence="12">
    <location>
        <position position="280"/>
    </location>
    <ligand>
        <name>heme</name>
        <dbReference type="ChEBI" id="CHEBI:30413"/>
    </ligand>
    <ligandPart>
        <name>Fe</name>
        <dbReference type="ChEBI" id="CHEBI:18248"/>
    </ligandPart>
</feature>
<keyword evidence="6 12" id="KW-0560">Oxidoreductase</keyword>
<dbReference type="EC" id="1.17.99.9" evidence="12"/>
<feature type="transmembrane region" description="Helical" evidence="12">
    <location>
        <begin position="216"/>
        <end position="237"/>
    </location>
</feature>
<keyword evidence="3 12" id="KW-0812">Transmembrane</keyword>
<dbReference type="Proteomes" id="UP000199347">
    <property type="component" value="Unassembled WGS sequence"/>
</dbReference>
<evidence type="ECO:0000256" key="6">
    <source>
        <dbReference type="ARBA" id="ARBA00023002"/>
    </source>
</evidence>
<keyword evidence="12" id="KW-1003">Cell membrane</keyword>
<comment type="catalytic activity">
    <reaction evidence="11">
        <text>Fe(II)-heme o + 2 A + H2O = Fe(II)-heme a + 2 AH2</text>
        <dbReference type="Rhea" id="RHEA:63388"/>
        <dbReference type="ChEBI" id="CHEBI:13193"/>
        <dbReference type="ChEBI" id="CHEBI:15377"/>
        <dbReference type="ChEBI" id="CHEBI:17499"/>
        <dbReference type="ChEBI" id="CHEBI:60530"/>
        <dbReference type="ChEBI" id="CHEBI:61715"/>
        <dbReference type="EC" id="1.17.99.9"/>
    </reaction>
    <physiologicalReaction direction="left-to-right" evidence="11">
        <dbReference type="Rhea" id="RHEA:63389"/>
    </physiologicalReaction>
</comment>
<sequence length="359" mass="39114">MSFDDSILPLAQSSFETRSEKLGSSWMRLRSVRLWLAILTFLVFVMVLVGGMTRLTDSGLSITEWKPVVGAVPPLSGQAWSEEFDRYRATSQYELMNRGMSLGEFKRIYWWEWAHRQLGRFIGAVYLVGLVGFAIAGKLTLRLGLWLFAGGLLLGLQGLVGWIMVASGLKPGMIAVAPVKLSLHLTLASLFFAFLVATHARLGGAEAVRRATAGTVVAWVIAVAALVQIALGGLVAGHDAGLTYNTWPLMDGRFVPAGLLAMQPLWHNFTDNITTVQFDHRIGGYVLAALVIGYGLWRLAVRRWSSDLTLILAVVVCQVSLGILALLLVVPWPIALAHQAMALVLFGLLVRHAARPTAS</sequence>
<evidence type="ECO:0000256" key="8">
    <source>
        <dbReference type="ARBA" id="ARBA00023133"/>
    </source>
</evidence>
<dbReference type="STRING" id="1120955.SAMN03080610_02110"/>
<dbReference type="AlphaFoldDB" id="A0A1G5NJS3"/>
<feature type="binding site" description="axial binding residue" evidence="12">
    <location>
        <position position="338"/>
    </location>
    <ligand>
        <name>heme</name>
        <dbReference type="ChEBI" id="CHEBI:30413"/>
    </ligand>
    <ligandPart>
        <name>Fe</name>
        <dbReference type="ChEBI" id="CHEBI:18248"/>
    </ligandPart>
</feature>
<keyword evidence="9 12" id="KW-0472">Membrane</keyword>
<keyword evidence="4 12" id="KW-0479">Metal-binding</keyword>
<dbReference type="HAMAP" id="MF_01665">
    <property type="entry name" value="HemeA_synth_type2"/>
    <property type="match status" value="1"/>
</dbReference>
<dbReference type="PANTHER" id="PTHR23289">
    <property type="entry name" value="CYTOCHROME C OXIDASE ASSEMBLY PROTEIN COX15"/>
    <property type="match status" value="1"/>
</dbReference>
<comment type="cofactor">
    <cofactor evidence="1 12">
        <name>heme b</name>
        <dbReference type="ChEBI" id="CHEBI:60344"/>
    </cofactor>
</comment>
<dbReference type="UniPathway" id="UPA00269">
    <property type="reaction ID" value="UER00713"/>
</dbReference>
<feature type="transmembrane region" description="Helical" evidence="12">
    <location>
        <begin position="336"/>
        <end position="354"/>
    </location>
</feature>
<feature type="transmembrane region" description="Helical" evidence="12">
    <location>
        <begin position="282"/>
        <end position="301"/>
    </location>
</feature>
<comment type="similarity">
    <text evidence="12">Belongs to the COX15/CtaA family. Type 2 subfamily.</text>
</comment>
<dbReference type="PANTHER" id="PTHR23289:SF2">
    <property type="entry name" value="CYTOCHROME C OXIDASE ASSEMBLY PROTEIN COX15 HOMOLOG"/>
    <property type="match status" value="1"/>
</dbReference>
<comment type="subunit">
    <text evidence="12">Interacts with CtaB.</text>
</comment>
<dbReference type="GO" id="GO:0120547">
    <property type="term" value="F:heme A synthase activity"/>
    <property type="evidence" value="ECO:0007669"/>
    <property type="project" value="UniProtKB-EC"/>
</dbReference>
<dbReference type="EMBL" id="FMVW01000004">
    <property type="protein sequence ID" value="SCZ37158.1"/>
    <property type="molecule type" value="Genomic_DNA"/>
</dbReference>
<comment type="pathway">
    <text evidence="10 12">Porphyrin-containing compound metabolism; heme A biosynthesis; heme A from heme O: step 1/1.</text>
</comment>
<accession>A0A1G5NJS3</accession>
<evidence type="ECO:0000256" key="11">
    <source>
        <dbReference type="ARBA" id="ARBA00048044"/>
    </source>
</evidence>
<dbReference type="OrthoDB" id="9793156at2"/>
<dbReference type="InterPro" id="IPR023754">
    <property type="entry name" value="HemeA_Synthase_type2"/>
</dbReference>
<evidence type="ECO:0000256" key="10">
    <source>
        <dbReference type="ARBA" id="ARBA00044501"/>
    </source>
</evidence>
<feature type="transmembrane region" description="Helical" evidence="12">
    <location>
        <begin position="118"/>
        <end position="136"/>
    </location>
</feature>
<dbReference type="GO" id="GO:0006784">
    <property type="term" value="P:heme A biosynthetic process"/>
    <property type="evidence" value="ECO:0007669"/>
    <property type="project" value="UniProtKB-UniRule"/>
</dbReference>
<evidence type="ECO:0000313" key="14">
    <source>
        <dbReference type="Proteomes" id="UP000199347"/>
    </source>
</evidence>
<feature type="transmembrane region" description="Helical" evidence="12">
    <location>
        <begin position="308"/>
        <end position="330"/>
    </location>
</feature>
<feature type="transmembrane region" description="Helical" evidence="12">
    <location>
        <begin position="143"/>
        <end position="165"/>
    </location>
</feature>
<comment type="subcellular location">
    <subcellularLocation>
        <location evidence="12">Cell membrane</location>
        <topology evidence="12">Multi-pass membrane protein</topology>
    </subcellularLocation>
    <subcellularLocation>
        <location evidence="2">Membrane</location>
        <topology evidence="2">Multi-pass membrane protein</topology>
    </subcellularLocation>
</comment>
<evidence type="ECO:0000256" key="9">
    <source>
        <dbReference type="ARBA" id="ARBA00023136"/>
    </source>
</evidence>
<dbReference type="InterPro" id="IPR003780">
    <property type="entry name" value="COX15/CtaA_fam"/>
</dbReference>
<name>A0A1G5NJS3_AFIMA</name>
<evidence type="ECO:0000313" key="13">
    <source>
        <dbReference type="EMBL" id="SCZ37158.1"/>
    </source>
</evidence>
<keyword evidence="14" id="KW-1185">Reference proteome</keyword>
<keyword evidence="7 12" id="KW-0408">Iron</keyword>
<feature type="transmembrane region" description="Helical" evidence="12">
    <location>
        <begin position="34"/>
        <end position="53"/>
    </location>
</feature>
<reference evidence="13 14" key="1">
    <citation type="submission" date="2016-10" db="EMBL/GenBank/DDBJ databases">
        <authorList>
            <person name="de Groot N.N."/>
        </authorList>
    </citation>
    <scope>NUCLEOTIDE SEQUENCE [LARGE SCALE GENOMIC DNA]</scope>
    <source>
        <strain evidence="13 14">DSM 2698</strain>
    </source>
</reference>
<keyword evidence="5 12" id="KW-1133">Transmembrane helix</keyword>
<dbReference type="GO" id="GO:0046872">
    <property type="term" value="F:metal ion binding"/>
    <property type="evidence" value="ECO:0007669"/>
    <property type="project" value="UniProtKB-KW"/>
</dbReference>
<proteinExistence type="inferred from homology"/>
<gene>
    <name evidence="12" type="primary">ctaA</name>
    <name evidence="13" type="ORF">SAMN03080610_02110</name>
</gene>
<dbReference type="RefSeq" id="WP_092812368.1">
    <property type="nucleotide sequence ID" value="NZ_FMVW01000004.1"/>
</dbReference>
<evidence type="ECO:0000256" key="1">
    <source>
        <dbReference type="ARBA" id="ARBA00001970"/>
    </source>
</evidence>
<comment type="function">
    <text evidence="12">Catalyzes the conversion of heme O to heme A by two successive hydroxylations of the methyl group at C8. The first hydroxylation forms heme I, the second hydroxylation results in an unstable dihydroxymethyl group, which spontaneously dehydrates, resulting in the formyl group of heme A.</text>
</comment>
<evidence type="ECO:0000256" key="4">
    <source>
        <dbReference type="ARBA" id="ARBA00022723"/>
    </source>
</evidence>
<keyword evidence="8 12" id="KW-0350">Heme biosynthesis</keyword>
<evidence type="ECO:0000256" key="7">
    <source>
        <dbReference type="ARBA" id="ARBA00023004"/>
    </source>
</evidence>
<dbReference type="Pfam" id="PF02628">
    <property type="entry name" value="COX15-CtaA"/>
    <property type="match status" value="1"/>
</dbReference>
<organism evidence="13 14">
    <name type="scientific">Afifella marina DSM 2698</name>
    <dbReference type="NCBI Taxonomy" id="1120955"/>
    <lineage>
        <taxon>Bacteria</taxon>
        <taxon>Pseudomonadati</taxon>
        <taxon>Pseudomonadota</taxon>
        <taxon>Alphaproteobacteria</taxon>
        <taxon>Hyphomicrobiales</taxon>
        <taxon>Afifellaceae</taxon>
        <taxon>Afifella</taxon>
    </lineage>
</organism>
<evidence type="ECO:0000256" key="5">
    <source>
        <dbReference type="ARBA" id="ARBA00022989"/>
    </source>
</evidence>
<protein>
    <recommendedName>
        <fullName evidence="12">Heme A synthase</fullName>
        <shortName evidence="12">HAS</shortName>
        <ecNumber evidence="12">1.17.99.9</ecNumber>
    </recommendedName>
    <alternativeName>
        <fullName evidence="12">Cytochrome aa3-controlling protein</fullName>
    </alternativeName>
</protein>
<evidence type="ECO:0000256" key="12">
    <source>
        <dbReference type="HAMAP-Rule" id="MF_01665"/>
    </source>
</evidence>